<evidence type="ECO:0000259" key="7">
    <source>
        <dbReference type="SMART" id="SM01340"/>
    </source>
</evidence>
<evidence type="ECO:0000313" key="8">
    <source>
        <dbReference type="EMBL" id="MBG0780068.1"/>
    </source>
</evidence>
<keyword evidence="8" id="KW-0255">Endonuclease</keyword>
<dbReference type="NCBIfam" id="TIGR00585">
    <property type="entry name" value="mutl"/>
    <property type="match status" value="1"/>
</dbReference>
<evidence type="ECO:0000256" key="1">
    <source>
        <dbReference type="ARBA" id="ARBA00006082"/>
    </source>
</evidence>
<organism evidence="8 9">
    <name type="scientific">Desulfotignum balticum</name>
    <dbReference type="NCBI Taxonomy" id="115781"/>
    <lineage>
        <taxon>Bacteria</taxon>
        <taxon>Pseudomonadati</taxon>
        <taxon>Thermodesulfobacteriota</taxon>
        <taxon>Desulfobacteria</taxon>
        <taxon>Desulfobacterales</taxon>
        <taxon>Desulfobacteraceae</taxon>
        <taxon>Desulfotignum</taxon>
    </lineage>
</organism>
<gene>
    <name evidence="8" type="primary">mutL</name>
    <name evidence="8" type="ORF">H0S81_09105</name>
</gene>
<comment type="similarity">
    <text evidence="1">Belongs to the DNA mismatch repair MutL/HexB family.</text>
</comment>
<dbReference type="GO" id="GO:0140664">
    <property type="term" value="F:ATP-dependent DNA damage sensor activity"/>
    <property type="evidence" value="ECO:0007669"/>
    <property type="project" value="InterPro"/>
</dbReference>
<evidence type="ECO:0000256" key="3">
    <source>
        <dbReference type="ARBA" id="ARBA00022763"/>
    </source>
</evidence>
<dbReference type="Pfam" id="PF01119">
    <property type="entry name" value="DNA_mis_repair"/>
    <property type="match status" value="1"/>
</dbReference>
<dbReference type="InterPro" id="IPR036890">
    <property type="entry name" value="HATPase_C_sf"/>
</dbReference>
<comment type="caution">
    <text evidence="8">The sequence shown here is derived from an EMBL/GenBank/DDBJ whole genome shotgun (WGS) entry which is preliminary data.</text>
</comment>
<dbReference type="EMBL" id="JACCQK010000563">
    <property type="protein sequence ID" value="MBG0780068.1"/>
    <property type="molecule type" value="Genomic_DNA"/>
</dbReference>
<dbReference type="PANTHER" id="PTHR10073">
    <property type="entry name" value="DNA MISMATCH REPAIR PROTEIN MLH, PMS, MUTL"/>
    <property type="match status" value="1"/>
</dbReference>
<evidence type="ECO:0000259" key="6">
    <source>
        <dbReference type="SMART" id="SM00853"/>
    </source>
</evidence>
<evidence type="ECO:0000313" key="9">
    <source>
        <dbReference type="Proteomes" id="UP000706172"/>
    </source>
</evidence>
<dbReference type="Gene3D" id="3.30.565.10">
    <property type="entry name" value="Histidine kinase-like ATPase, C-terminal domain"/>
    <property type="match status" value="1"/>
</dbReference>
<dbReference type="Pfam" id="PF08676">
    <property type="entry name" value="MutL_C"/>
    <property type="match status" value="1"/>
</dbReference>
<dbReference type="CDD" id="cd16926">
    <property type="entry name" value="HATPase_MutL-MLH-PMS-like"/>
    <property type="match status" value="1"/>
</dbReference>
<dbReference type="Proteomes" id="UP000706172">
    <property type="component" value="Unassembled WGS sequence"/>
</dbReference>
<dbReference type="InterPro" id="IPR013507">
    <property type="entry name" value="DNA_mismatch_S5_2-like"/>
</dbReference>
<dbReference type="CDD" id="cd00782">
    <property type="entry name" value="MutL_Trans"/>
    <property type="match status" value="1"/>
</dbReference>
<dbReference type="InterPro" id="IPR014721">
    <property type="entry name" value="Ribsml_uS5_D2-typ_fold_subgr"/>
</dbReference>
<protein>
    <recommendedName>
        <fullName evidence="2">DNA mismatch repair protein MutL</fullName>
    </recommendedName>
</protein>
<dbReference type="InterPro" id="IPR042121">
    <property type="entry name" value="MutL_C_regsub"/>
</dbReference>
<dbReference type="GO" id="GO:0032300">
    <property type="term" value="C:mismatch repair complex"/>
    <property type="evidence" value="ECO:0007669"/>
    <property type="project" value="InterPro"/>
</dbReference>
<dbReference type="GO" id="GO:0016887">
    <property type="term" value="F:ATP hydrolysis activity"/>
    <property type="evidence" value="ECO:0007669"/>
    <property type="project" value="InterPro"/>
</dbReference>
<feature type="domain" description="DNA mismatch repair protein S5" evidence="7">
    <location>
        <begin position="190"/>
        <end position="308"/>
    </location>
</feature>
<feature type="non-terminal residue" evidence="8">
    <location>
        <position position="1"/>
    </location>
</feature>
<evidence type="ECO:0000256" key="2">
    <source>
        <dbReference type="ARBA" id="ARBA00021975"/>
    </source>
</evidence>
<dbReference type="GO" id="GO:0030983">
    <property type="term" value="F:mismatched DNA binding"/>
    <property type="evidence" value="ECO:0007669"/>
    <property type="project" value="InterPro"/>
</dbReference>
<dbReference type="FunFam" id="3.30.565.10:FF:000003">
    <property type="entry name" value="DNA mismatch repair endonuclease MutL"/>
    <property type="match status" value="1"/>
</dbReference>
<keyword evidence="8" id="KW-0378">Hydrolase</keyword>
<evidence type="ECO:0000256" key="4">
    <source>
        <dbReference type="ARBA" id="ARBA00023204"/>
    </source>
</evidence>
<name>A0A931CST0_9BACT</name>
<dbReference type="SMART" id="SM01340">
    <property type="entry name" value="DNA_mis_repair"/>
    <property type="match status" value="1"/>
</dbReference>
<sequence>VVQRPASVVKELVENSIDARATRITVEMDKGGKSLIRVSDDGTGLSRDQALLAIERYATSKIHTKEDLFAIASFGFRGEALPSMASVSKFCLVTRPRDADTATKVEMAGGKLLQVSDTGAPAGTLVAVKHLFFNTPARRKFLKTDTTEAAHITDTLSGLALGNPSVGFRLFSQNRLVKHFPPDQDLVHRAMLVLGNDAADHLYEMDYSVGDIRITGVCANPAVTRATAGRIYLFVNQRLVHDRGVVAALFRGYAGRIMKGRYPVAVVCCDLPCDRVDVNVHPSKREIKFLDARPVYQAVTAAVNTALMAAQQQVSTYTGSRSGPDPRPAGLINAPRFAQSPISWAPDPVPADPLIVRKSKGFRDENHFDPMPDSDGPDPADEVRQTFERFRTSENKSDSPQLVKTPDRSPVPRVVGQVMGTYIVAEQEDALMLVDQHAAHERVVYEALKRRQDHLPADSQYLLVPETLELSAKEADLLSEILPDLAALGLVIEPFGGATFVIKAVPGLLDQTSVKTLVTGMVDTLMETGDTAVSEQWRETCLMSMACHHAIRANRTMSLTEMQTLIQDLMACDNAFHCPHGRPTLVTFDKVQMEKLFKRVV</sequence>
<accession>A0A931CST0</accession>
<dbReference type="InterPro" id="IPR042120">
    <property type="entry name" value="MutL_C_dimsub"/>
</dbReference>
<dbReference type="InterPro" id="IPR037198">
    <property type="entry name" value="MutL_C_sf"/>
</dbReference>
<dbReference type="AlphaFoldDB" id="A0A931CST0"/>
<dbReference type="SMART" id="SM00853">
    <property type="entry name" value="MutL_C"/>
    <property type="match status" value="1"/>
</dbReference>
<dbReference type="InterPro" id="IPR038973">
    <property type="entry name" value="MutL/Mlh/Pms-like"/>
</dbReference>
<dbReference type="SUPFAM" id="SSF54211">
    <property type="entry name" value="Ribosomal protein S5 domain 2-like"/>
    <property type="match status" value="1"/>
</dbReference>
<dbReference type="InterPro" id="IPR020667">
    <property type="entry name" value="DNA_mismatch_repair_MutL"/>
</dbReference>
<dbReference type="InterPro" id="IPR020568">
    <property type="entry name" value="Ribosomal_Su5_D2-typ_SF"/>
</dbReference>
<feature type="region of interest" description="Disordered" evidence="5">
    <location>
        <begin position="391"/>
        <end position="410"/>
    </location>
</feature>
<dbReference type="GO" id="GO:0005524">
    <property type="term" value="F:ATP binding"/>
    <property type="evidence" value="ECO:0007669"/>
    <property type="project" value="InterPro"/>
</dbReference>
<proteinExistence type="inferred from homology"/>
<dbReference type="Gene3D" id="3.30.230.10">
    <property type="match status" value="1"/>
</dbReference>
<dbReference type="GO" id="GO:0006298">
    <property type="term" value="P:mismatch repair"/>
    <property type="evidence" value="ECO:0007669"/>
    <property type="project" value="InterPro"/>
</dbReference>
<evidence type="ECO:0000256" key="5">
    <source>
        <dbReference type="SAM" id="MobiDB-lite"/>
    </source>
</evidence>
<dbReference type="Gene3D" id="3.30.1540.20">
    <property type="entry name" value="MutL, C-terminal domain, dimerisation subdomain"/>
    <property type="match status" value="1"/>
</dbReference>
<dbReference type="Pfam" id="PF13589">
    <property type="entry name" value="HATPase_c_3"/>
    <property type="match status" value="1"/>
</dbReference>
<dbReference type="HAMAP" id="MF_00149">
    <property type="entry name" value="DNA_mis_repair"/>
    <property type="match status" value="1"/>
</dbReference>
<dbReference type="GO" id="GO:0004519">
    <property type="term" value="F:endonuclease activity"/>
    <property type="evidence" value="ECO:0007669"/>
    <property type="project" value="UniProtKB-KW"/>
</dbReference>
<keyword evidence="4" id="KW-0234">DNA repair</keyword>
<dbReference type="PROSITE" id="PS00058">
    <property type="entry name" value="DNA_MISMATCH_REPAIR_1"/>
    <property type="match status" value="1"/>
</dbReference>
<feature type="domain" description="MutL C-terminal dimerisation" evidence="6">
    <location>
        <begin position="414"/>
        <end position="557"/>
    </location>
</feature>
<reference evidence="8" key="1">
    <citation type="submission" date="2020-07" db="EMBL/GenBank/DDBJ databases">
        <title>Severe corrosion of carbon steel in oil field produced water can be linked to methanogenic archaea containing a special type of NiFe hydrogenase.</title>
        <authorList>
            <person name="Lahme S."/>
            <person name="Mand J."/>
            <person name="Longwell J."/>
            <person name="Smith R."/>
            <person name="Enning D."/>
        </authorList>
    </citation>
    <scope>NUCLEOTIDE SEQUENCE</scope>
    <source>
        <strain evidence="8">MIC098Bin6</strain>
    </source>
</reference>
<dbReference type="PANTHER" id="PTHR10073:SF12">
    <property type="entry name" value="DNA MISMATCH REPAIR PROTEIN MLH1"/>
    <property type="match status" value="1"/>
</dbReference>
<dbReference type="InterPro" id="IPR014790">
    <property type="entry name" value="MutL_C"/>
</dbReference>
<keyword evidence="8" id="KW-0540">Nuclease</keyword>
<dbReference type="InterPro" id="IPR014762">
    <property type="entry name" value="DNA_mismatch_repair_CS"/>
</dbReference>
<dbReference type="InterPro" id="IPR002099">
    <property type="entry name" value="MutL/Mlh/PMS"/>
</dbReference>
<dbReference type="SUPFAM" id="SSF118116">
    <property type="entry name" value="DNA mismatch repair protein MutL"/>
    <property type="match status" value="1"/>
</dbReference>
<dbReference type="SUPFAM" id="SSF55874">
    <property type="entry name" value="ATPase domain of HSP90 chaperone/DNA topoisomerase II/histidine kinase"/>
    <property type="match status" value="1"/>
</dbReference>
<keyword evidence="3" id="KW-0227">DNA damage</keyword>
<dbReference type="Gene3D" id="3.30.1370.100">
    <property type="entry name" value="MutL, C-terminal domain, regulatory subdomain"/>
    <property type="match status" value="1"/>
</dbReference>